<dbReference type="PANTHER" id="PTHR39966:SF1">
    <property type="entry name" value="HEMERYTHRIN-LIKE DOMAIN-CONTAINING PROTEIN"/>
    <property type="match status" value="1"/>
</dbReference>
<feature type="domain" description="Hemerythrin-like" evidence="1">
    <location>
        <begin position="4"/>
        <end position="139"/>
    </location>
</feature>
<dbReference type="Pfam" id="PF01814">
    <property type="entry name" value="Hemerythrin"/>
    <property type="match status" value="1"/>
</dbReference>
<evidence type="ECO:0000259" key="1">
    <source>
        <dbReference type="Pfam" id="PF01814"/>
    </source>
</evidence>
<reference evidence="2 3" key="1">
    <citation type="submission" date="2016-11" db="EMBL/GenBank/DDBJ databases">
        <authorList>
            <person name="Jaros S."/>
            <person name="Januszkiewicz K."/>
            <person name="Wedrychowicz H."/>
        </authorList>
    </citation>
    <scope>NUCLEOTIDE SEQUENCE [LARGE SCALE GENOMIC DNA]</scope>
    <source>
        <strain evidence="2 3">DSM 14828</strain>
    </source>
</reference>
<evidence type="ECO:0000313" key="3">
    <source>
        <dbReference type="Proteomes" id="UP000184251"/>
    </source>
</evidence>
<sequence length="182" mass="21268">MDSIQLMVDEHVYIKRMLSVLRKYSYRLLKGEEVDFEDFYKMIDFVRNYADKHHHGKEEDLLFNRMVENQGPAAEKLVKNGMLVEHDLGRLHMQGLEEAIERVKAGDDESKLDVIANAISYTHLLHRHIDKEDAVVYKFAQNGLSKEIIDEINAQCETFENEASAQGVQERYIKLLEELEQK</sequence>
<dbReference type="InterPro" id="IPR012312">
    <property type="entry name" value="Hemerythrin-like"/>
</dbReference>
<dbReference type="RefSeq" id="WP_073270937.1">
    <property type="nucleotide sequence ID" value="NZ_FQTU01000011.1"/>
</dbReference>
<dbReference type="STRING" id="1120975.SAMN02746064_01643"/>
<accession>A0A1M4Y0C5</accession>
<name>A0A1M4Y0C5_9FIRM</name>
<dbReference type="OrthoDB" id="9785474at2"/>
<organism evidence="2 3">
    <name type="scientific">Alkalibacter saccharofermentans DSM 14828</name>
    <dbReference type="NCBI Taxonomy" id="1120975"/>
    <lineage>
        <taxon>Bacteria</taxon>
        <taxon>Bacillati</taxon>
        <taxon>Bacillota</taxon>
        <taxon>Clostridia</taxon>
        <taxon>Eubacteriales</taxon>
        <taxon>Eubacteriaceae</taxon>
        <taxon>Alkalibacter</taxon>
    </lineage>
</organism>
<dbReference type="PANTHER" id="PTHR39966">
    <property type="entry name" value="BLL2471 PROTEIN-RELATED"/>
    <property type="match status" value="1"/>
</dbReference>
<keyword evidence="3" id="KW-1185">Reference proteome</keyword>
<protein>
    <submittedName>
        <fullName evidence="2">Hemerythrin-like domain-containing protein</fullName>
    </submittedName>
</protein>
<gene>
    <name evidence="2" type="ORF">SAMN02746064_01643</name>
</gene>
<dbReference type="EMBL" id="FQTU01000011">
    <property type="protein sequence ID" value="SHE99046.1"/>
    <property type="molecule type" value="Genomic_DNA"/>
</dbReference>
<dbReference type="AlphaFoldDB" id="A0A1M4Y0C5"/>
<dbReference type="Gene3D" id="1.20.120.520">
    <property type="entry name" value="nmb1532 protein domain like"/>
    <property type="match status" value="1"/>
</dbReference>
<evidence type="ECO:0000313" key="2">
    <source>
        <dbReference type="EMBL" id="SHE99046.1"/>
    </source>
</evidence>
<dbReference type="GO" id="GO:0005886">
    <property type="term" value="C:plasma membrane"/>
    <property type="evidence" value="ECO:0007669"/>
    <property type="project" value="TreeGrafter"/>
</dbReference>
<proteinExistence type="predicted"/>
<dbReference type="Proteomes" id="UP000184251">
    <property type="component" value="Unassembled WGS sequence"/>
</dbReference>